<dbReference type="EMBL" id="SKBN01000272">
    <property type="protein sequence ID" value="TGJ79656.1"/>
    <property type="molecule type" value="Genomic_DNA"/>
</dbReference>
<name>A0A4Z0YPY6_9PEZI</name>
<organism evidence="2 3">
    <name type="scientific">Xylaria hypoxylon</name>
    <dbReference type="NCBI Taxonomy" id="37992"/>
    <lineage>
        <taxon>Eukaryota</taxon>
        <taxon>Fungi</taxon>
        <taxon>Dikarya</taxon>
        <taxon>Ascomycota</taxon>
        <taxon>Pezizomycotina</taxon>
        <taxon>Sordariomycetes</taxon>
        <taxon>Xylariomycetidae</taxon>
        <taxon>Xylariales</taxon>
        <taxon>Xylariaceae</taxon>
        <taxon>Xylaria</taxon>
    </lineage>
</organism>
<sequence length="432" mass="48919">MSFHFVDQSDINGKERKLIRSHVMRGKNLGKKRAKRASRAKPTTEKSTMAGASSNEATLITTLGRTQCKNSVLAVARQFTNDLSLLYSTEGIITPQTKLHFHQLCFYILDVISPPEFCQPTGVIESIWFQLTFYNKASINIYDRLYGNPQKAMVHHNGLAGLIALRGGIRELAKRNFVIAEKAFRSDIELALHCGSNPKFSSEDVPRHLILINPKDCLEPDKHEEAEFVKSILYLSVRPELRKVVLDILRLSHVLDQASRAHKLDPAAYQTTLIYVSYRLLETKFPRHGSGADINFDILVQLAMTGFQNTFCFGIGRKLMTFPLVMGQFRLVARTVSDNNRSRQMVIFWALLMGRVSSLTQADDFWLIPKLKTLANELRLRTWPEVSNALRAFPWVKAAHEAQGEKLWNTTLAQALPLKVAELSHDIDETPC</sequence>
<protein>
    <submittedName>
        <fullName evidence="2">Uncharacterized protein</fullName>
    </submittedName>
</protein>
<feature type="region of interest" description="Disordered" evidence="1">
    <location>
        <begin position="28"/>
        <end position="51"/>
    </location>
</feature>
<dbReference type="Proteomes" id="UP000297716">
    <property type="component" value="Unassembled WGS sequence"/>
</dbReference>
<dbReference type="OrthoDB" id="5376287at2759"/>
<feature type="compositionally biased region" description="Basic residues" evidence="1">
    <location>
        <begin position="28"/>
        <end position="39"/>
    </location>
</feature>
<reference evidence="2 3" key="1">
    <citation type="submission" date="2019-03" db="EMBL/GenBank/DDBJ databases">
        <title>Draft genome sequence of Xylaria hypoxylon DSM 108379, a ubiquitous saprotrophic-parasitic fungi on hardwood.</title>
        <authorList>
            <person name="Buettner E."/>
            <person name="Leonhardt S."/>
            <person name="Gebauer A.M."/>
            <person name="Liers C."/>
            <person name="Hofrichter M."/>
            <person name="Kellner H."/>
        </authorList>
    </citation>
    <scope>NUCLEOTIDE SEQUENCE [LARGE SCALE GENOMIC DNA]</scope>
    <source>
        <strain evidence="2 3">DSM 108379</strain>
    </source>
</reference>
<dbReference type="STRING" id="37992.A0A4Z0YPY6"/>
<accession>A0A4Z0YPY6</accession>
<evidence type="ECO:0000256" key="1">
    <source>
        <dbReference type="SAM" id="MobiDB-lite"/>
    </source>
</evidence>
<dbReference type="PANTHER" id="PTHR37540">
    <property type="entry name" value="TRANSCRIPTION FACTOR (ACR-2), PUTATIVE-RELATED-RELATED"/>
    <property type="match status" value="1"/>
</dbReference>
<evidence type="ECO:0000313" key="2">
    <source>
        <dbReference type="EMBL" id="TGJ79656.1"/>
    </source>
</evidence>
<dbReference type="PANTHER" id="PTHR37540:SF9">
    <property type="entry name" value="ZN(2)-C6 FUNGAL-TYPE DOMAIN-CONTAINING PROTEIN"/>
    <property type="match status" value="1"/>
</dbReference>
<proteinExistence type="predicted"/>
<gene>
    <name evidence="2" type="ORF">E0Z10_g9110</name>
</gene>
<dbReference type="AlphaFoldDB" id="A0A4Z0YPY6"/>
<comment type="caution">
    <text evidence="2">The sequence shown here is derived from an EMBL/GenBank/DDBJ whole genome shotgun (WGS) entry which is preliminary data.</text>
</comment>
<evidence type="ECO:0000313" key="3">
    <source>
        <dbReference type="Proteomes" id="UP000297716"/>
    </source>
</evidence>
<keyword evidence="3" id="KW-1185">Reference proteome</keyword>